<protein>
    <recommendedName>
        <fullName evidence="1">PX domain-containing protein</fullName>
    </recommendedName>
</protein>
<keyword evidence="3" id="KW-1185">Reference proteome</keyword>
<proteinExistence type="predicted"/>
<dbReference type="EMBL" id="VLTN01000038">
    <property type="protein sequence ID" value="KAA0149985.1"/>
    <property type="molecule type" value="Genomic_DNA"/>
</dbReference>
<reference evidence="2 3" key="1">
    <citation type="submission" date="2019-07" db="EMBL/GenBank/DDBJ databases">
        <title>Genomes of Cafeteria roenbergensis.</title>
        <authorList>
            <person name="Fischer M.G."/>
            <person name="Hackl T."/>
            <person name="Roman M."/>
        </authorList>
    </citation>
    <scope>NUCLEOTIDE SEQUENCE [LARGE SCALE GENOMIC DNA]</scope>
    <source>
        <strain evidence="2 3">BVI</strain>
    </source>
</reference>
<dbReference type="InterPro" id="IPR036871">
    <property type="entry name" value="PX_dom_sf"/>
</dbReference>
<dbReference type="PANTHER" id="PTHR47194:SF3">
    <property type="entry name" value="SORTING NEXIN 29"/>
    <property type="match status" value="1"/>
</dbReference>
<dbReference type="CDD" id="cd06093">
    <property type="entry name" value="PX_domain"/>
    <property type="match status" value="1"/>
</dbReference>
<evidence type="ECO:0000313" key="3">
    <source>
        <dbReference type="Proteomes" id="UP000323011"/>
    </source>
</evidence>
<evidence type="ECO:0000313" key="2">
    <source>
        <dbReference type="EMBL" id="KAA0149985.1"/>
    </source>
</evidence>
<dbReference type="SUPFAM" id="SSF64268">
    <property type="entry name" value="PX domain"/>
    <property type="match status" value="1"/>
</dbReference>
<name>A0A5A8CAP0_CAFRO</name>
<dbReference type="InterPro" id="IPR001683">
    <property type="entry name" value="PX_dom"/>
</dbReference>
<organism evidence="2 3">
    <name type="scientific">Cafeteria roenbergensis</name>
    <name type="common">Marine flagellate</name>
    <dbReference type="NCBI Taxonomy" id="33653"/>
    <lineage>
        <taxon>Eukaryota</taxon>
        <taxon>Sar</taxon>
        <taxon>Stramenopiles</taxon>
        <taxon>Bigyra</taxon>
        <taxon>Opalozoa</taxon>
        <taxon>Bicosoecida</taxon>
        <taxon>Cafeteriaceae</taxon>
        <taxon>Cafeteria</taxon>
    </lineage>
</organism>
<comment type="caution">
    <text evidence="2">The sequence shown here is derived from an EMBL/GenBank/DDBJ whole genome shotgun (WGS) entry which is preliminary data.</text>
</comment>
<accession>A0A5A8CAP0</accession>
<dbReference type="Proteomes" id="UP000323011">
    <property type="component" value="Unassembled WGS sequence"/>
</dbReference>
<dbReference type="PROSITE" id="PS50195">
    <property type="entry name" value="PX"/>
    <property type="match status" value="1"/>
</dbReference>
<dbReference type="Gene3D" id="3.30.1520.10">
    <property type="entry name" value="Phox-like domain"/>
    <property type="match status" value="1"/>
</dbReference>
<dbReference type="AlphaFoldDB" id="A0A5A8CAP0"/>
<feature type="domain" description="PX" evidence="1">
    <location>
        <begin position="8"/>
        <end position="137"/>
    </location>
</feature>
<dbReference type="GO" id="GO:0035091">
    <property type="term" value="F:phosphatidylinositol binding"/>
    <property type="evidence" value="ECO:0007669"/>
    <property type="project" value="InterPro"/>
</dbReference>
<dbReference type="PANTHER" id="PTHR47194">
    <property type="entry name" value="SORTING NEXIN-29-RELATED"/>
    <property type="match status" value="1"/>
</dbReference>
<evidence type="ECO:0000259" key="1">
    <source>
        <dbReference type="PROSITE" id="PS50195"/>
    </source>
</evidence>
<gene>
    <name evidence="2" type="ORF">FNF29_05605</name>
</gene>
<sequence length="167" mass="19001">MAAAAAAADSPIYTEIRRWRTSPDGSFSEFEVACRTNEKDRVTLRVLDIKWSVFRRYSEFADLDKSLRHTYGYQMNSIKLPGKRLFGNKRPEFLDERQAALQQYLRGVLRIRRIADFAGRAGFSDLRAFLAYDARHAGMAETGMYAVEQTDADEVTADGSTVTTENR</sequence>
<dbReference type="Pfam" id="PF00787">
    <property type="entry name" value="PX"/>
    <property type="match status" value="1"/>
</dbReference>